<feature type="binding site" evidence="1">
    <location>
        <position position="71"/>
    </location>
    <ligand>
        <name>substrate</name>
    </ligand>
</feature>
<dbReference type="InterPro" id="IPR013078">
    <property type="entry name" value="His_Pase_superF_clade-1"/>
</dbReference>
<evidence type="ECO:0000313" key="2">
    <source>
        <dbReference type="EMBL" id="AOS65409.1"/>
    </source>
</evidence>
<dbReference type="NCBIfam" id="NF009993">
    <property type="entry name" value="PRK13462.1"/>
    <property type="match status" value="1"/>
</dbReference>
<dbReference type="SUPFAM" id="SSF53254">
    <property type="entry name" value="Phosphoglycerate mutase-like"/>
    <property type="match status" value="1"/>
</dbReference>
<dbReference type="Proteomes" id="UP000095210">
    <property type="component" value="Chromosome"/>
</dbReference>
<dbReference type="PANTHER" id="PTHR48100">
    <property type="entry name" value="BROAD-SPECIFICITY PHOSPHATASE YOR283W-RELATED"/>
    <property type="match status" value="1"/>
</dbReference>
<dbReference type="Gene3D" id="3.40.50.1240">
    <property type="entry name" value="Phosphoglycerate mutase-like"/>
    <property type="match status" value="1"/>
</dbReference>
<protein>
    <submittedName>
        <fullName evidence="2">Fructose-2,6-bisphosphatase</fullName>
        <ecNumber evidence="2">5.4.2.12</ecNumber>
    </submittedName>
</protein>
<dbReference type="SMART" id="SM00855">
    <property type="entry name" value="PGAM"/>
    <property type="match status" value="1"/>
</dbReference>
<dbReference type="KEGG" id="ahm:TL08_23145"/>
<sequence length="200" mass="21790">MTADSRPQANSTIYLLRHGETEWSAAGRHTGITDVELTDRGRNQARRAGELLGELRGDAEEPLVLISPRSRATQTAELAGLRGTVLPELAEWDYGDYEGLTTPEIRTRVPDWTVWTHPIPGGESADQVGDRADGVAALARRQAGGRDIVLVAHGHLLRVFLARALGLPPTEGVRFYLRTAAVSILGEERSVTQLLGLNLR</sequence>
<dbReference type="GO" id="GO:0070297">
    <property type="term" value="P:regulation of phosphorelay signal transduction system"/>
    <property type="evidence" value="ECO:0007669"/>
    <property type="project" value="TreeGrafter"/>
</dbReference>
<dbReference type="CDD" id="cd07067">
    <property type="entry name" value="HP_PGM_like"/>
    <property type="match status" value="1"/>
</dbReference>
<dbReference type="GO" id="GO:0004619">
    <property type="term" value="F:phosphoglycerate mutase activity"/>
    <property type="evidence" value="ECO:0007669"/>
    <property type="project" value="UniProtKB-EC"/>
</dbReference>
<keyword evidence="2" id="KW-0413">Isomerase</keyword>
<dbReference type="InterPro" id="IPR029033">
    <property type="entry name" value="His_PPase_superfam"/>
</dbReference>
<dbReference type="AlphaFoldDB" id="A0AAC9HU75"/>
<dbReference type="InterPro" id="IPR050275">
    <property type="entry name" value="PGM_Phosphatase"/>
</dbReference>
<dbReference type="Pfam" id="PF00300">
    <property type="entry name" value="His_Phos_1"/>
    <property type="match status" value="1"/>
</dbReference>
<organism evidence="2 3">
    <name type="scientific">Actinoalloteichus hymeniacidonis</name>
    <dbReference type="NCBI Taxonomy" id="340345"/>
    <lineage>
        <taxon>Bacteria</taxon>
        <taxon>Bacillati</taxon>
        <taxon>Actinomycetota</taxon>
        <taxon>Actinomycetes</taxon>
        <taxon>Pseudonocardiales</taxon>
        <taxon>Pseudonocardiaceae</taxon>
        <taxon>Actinoalloteichus</taxon>
    </lineage>
</organism>
<accession>A0AAC9HU75</accession>
<evidence type="ECO:0000313" key="3">
    <source>
        <dbReference type="Proteomes" id="UP000095210"/>
    </source>
</evidence>
<reference evidence="3" key="1">
    <citation type="submission" date="2016-03" db="EMBL/GenBank/DDBJ databases">
        <title>Complete genome sequence of the type strain Actinoalloteichus hymeniacidonis DSM 45092.</title>
        <authorList>
            <person name="Schaffert L."/>
            <person name="Albersmeier A."/>
            <person name="Winkler A."/>
            <person name="Kalinowski J."/>
            <person name="Zotchev S."/>
            <person name="Ruckert C."/>
        </authorList>
    </citation>
    <scope>NUCLEOTIDE SEQUENCE [LARGE SCALE GENOMIC DNA]</scope>
    <source>
        <strain evidence="3">HPA177(T) (DSM 45092(T))</strain>
    </source>
</reference>
<proteinExistence type="predicted"/>
<keyword evidence="3" id="KW-1185">Reference proteome</keyword>
<evidence type="ECO:0000256" key="1">
    <source>
        <dbReference type="PIRSR" id="PIRSR613078-2"/>
    </source>
</evidence>
<feature type="binding site" evidence="1">
    <location>
        <begin position="30"/>
        <end position="31"/>
    </location>
    <ligand>
        <name>substrate</name>
    </ligand>
</feature>
<dbReference type="EMBL" id="CP014859">
    <property type="protein sequence ID" value="AOS65409.1"/>
    <property type="molecule type" value="Genomic_DNA"/>
</dbReference>
<name>A0AAC9HU75_9PSEU</name>
<dbReference type="GO" id="GO:0101006">
    <property type="term" value="F:protein histidine phosphatase activity"/>
    <property type="evidence" value="ECO:0007669"/>
    <property type="project" value="TreeGrafter"/>
</dbReference>
<gene>
    <name evidence="2" type="ORF">TL08_23145</name>
</gene>
<dbReference type="EC" id="5.4.2.12" evidence="2"/>
<dbReference type="RefSeq" id="WP_069851986.1">
    <property type="nucleotide sequence ID" value="NZ_CP014859.1"/>
</dbReference>
<dbReference type="PANTHER" id="PTHR48100:SF15">
    <property type="entry name" value="SEDOHEPTULOSE 1,7-BISPHOSPHATASE"/>
    <property type="match status" value="1"/>
</dbReference>